<dbReference type="InterPro" id="IPR015422">
    <property type="entry name" value="PyrdxlP-dep_Trfase_small"/>
</dbReference>
<sequence length="473" mass="50056">MSDDGRAALERAYAHALGFDEARRSRSPNVLAGVEALRAALDGPTPEQGTSAAVVIDNLIRGAEPGVMGTTGGRFFGWVIGASHPAGVAADWLTSLWGQNGGSFYAAPANAVAEQVAARWLLDLLGLPPESSVGFTTGATMANFVCLAAARNKLLREAGWDVEADGLHGAPPLRVCIGDDAHATVFSALRYLGLGYRRVTRVATDAAGRMDASALSDALSGELGPLVVIAQAGQINTGAFDPFDEIAELTHECGGWVHVDGAFGLWARTCPERAALAAGAEKADSWATDGHKWLQTPYDCGYAIVRDAQAHREAMTVGASYLPTTGEDIRDPLHFAPELSRRARGFATWTMLRVLGREGIAAMVGRHCALARRMADRLAAESGIEVLNDVELNQFVVRFGAAAGSPEEGDALTKAVIARTQAAGVCYVGGGSWRERWVMRVSVISWPTTEADVDMSTDSIIAAWREVNERGVG</sequence>
<keyword evidence="8" id="KW-1185">Reference proteome</keyword>
<dbReference type="PANTHER" id="PTHR11999">
    <property type="entry name" value="GROUP II PYRIDOXAL-5-PHOSPHATE DECARBOXYLASE"/>
    <property type="match status" value="1"/>
</dbReference>
<dbReference type="Pfam" id="PF00282">
    <property type="entry name" value="Pyridoxal_deC"/>
    <property type="match status" value="1"/>
</dbReference>
<keyword evidence="7" id="KW-0032">Aminotransferase</keyword>
<keyword evidence="4 6" id="KW-0663">Pyridoxal phosphate</keyword>
<dbReference type="InterPro" id="IPR015421">
    <property type="entry name" value="PyrdxlP-dep_Trfase_major"/>
</dbReference>
<gene>
    <name evidence="7" type="ORF">U5817_21565</name>
</gene>
<evidence type="ECO:0000313" key="7">
    <source>
        <dbReference type="EMBL" id="WRL45762.1"/>
    </source>
</evidence>
<dbReference type="RefSeq" id="WP_407278778.1">
    <property type="nucleotide sequence ID" value="NZ_CP141259.1"/>
</dbReference>
<name>A0ABZ1AIT1_AROEV</name>
<dbReference type="Proteomes" id="UP001626593">
    <property type="component" value="Chromosome"/>
</dbReference>
<evidence type="ECO:0000256" key="3">
    <source>
        <dbReference type="ARBA" id="ARBA00022793"/>
    </source>
</evidence>
<evidence type="ECO:0000256" key="2">
    <source>
        <dbReference type="ARBA" id="ARBA00009533"/>
    </source>
</evidence>
<dbReference type="InterPro" id="IPR010977">
    <property type="entry name" value="Aromatic_deC"/>
</dbReference>
<keyword evidence="3" id="KW-0210">Decarboxylase</keyword>
<reference evidence="7 8" key="1">
    <citation type="submission" date="2023-12" db="EMBL/GenBank/DDBJ databases">
        <title>A. evansii MAY27, complete genome.</title>
        <authorList>
            <person name="Wang Y."/>
        </authorList>
    </citation>
    <scope>NUCLEOTIDE SEQUENCE [LARGE SCALE GENOMIC DNA]</scope>
    <source>
        <strain evidence="7 8">MAY27</strain>
    </source>
</reference>
<comment type="similarity">
    <text evidence="2 6">Belongs to the group II decarboxylase family.</text>
</comment>
<dbReference type="EMBL" id="CP141259">
    <property type="protein sequence ID" value="WRL45762.1"/>
    <property type="molecule type" value="Genomic_DNA"/>
</dbReference>
<dbReference type="InterPro" id="IPR002129">
    <property type="entry name" value="PyrdxlP-dep_de-COase"/>
</dbReference>
<protein>
    <submittedName>
        <fullName evidence="7">Aspartate aminotransferase family protein</fullName>
    </submittedName>
</protein>
<evidence type="ECO:0000313" key="8">
    <source>
        <dbReference type="Proteomes" id="UP001626593"/>
    </source>
</evidence>
<comment type="cofactor">
    <cofactor evidence="1 6">
        <name>pyridoxal 5'-phosphate</name>
        <dbReference type="ChEBI" id="CHEBI:597326"/>
    </cofactor>
</comment>
<evidence type="ECO:0000256" key="4">
    <source>
        <dbReference type="ARBA" id="ARBA00022898"/>
    </source>
</evidence>
<dbReference type="PANTHER" id="PTHR11999:SF70">
    <property type="entry name" value="MIP05841P"/>
    <property type="match status" value="1"/>
</dbReference>
<evidence type="ECO:0000256" key="6">
    <source>
        <dbReference type="RuleBase" id="RU000382"/>
    </source>
</evidence>
<evidence type="ECO:0000256" key="1">
    <source>
        <dbReference type="ARBA" id="ARBA00001933"/>
    </source>
</evidence>
<dbReference type="Gene3D" id="3.40.640.10">
    <property type="entry name" value="Type I PLP-dependent aspartate aminotransferase-like (Major domain)"/>
    <property type="match status" value="1"/>
</dbReference>
<dbReference type="Gene3D" id="3.90.1150.10">
    <property type="entry name" value="Aspartate Aminotransferase, domain 1"/>
    <property type="match status" value="1"/>
</dbReference>
<dbReference type="GO" id="GO:0008483">
    <property type="term" value="F:transaminase activity"/>
    <property type="evidence" value="ECO:0007669"/>
    <property type="project" value="UniProtKB-KW"/>
</dbReference>
<proteinExistence type="inferred from homology"/>
<evidence type="ECO:0000256" key="5">
    <source>
        <dbReference type="ARBA" id="ARBA00023239"/>
    </source>
</evidence>
<keyword evidence="5 6" id="KW-0456">Lyase</keyword>
<accession>A0ABZ1AIT1</accession>
<keyword evidence="7" id="KW-0808">Transferase</keyword>
<organism evidence="7 8">
    <name type="scientific">Aromatoleum evansii</name>
    <name type="common">Azoarcus evansii</name>
    <dbReference type="NCBI Taxonomy" id="59406"/>
    <lineage>
        <taxon>Bacteria</taxon>
        <taxon>Pseudomonadati</taxon>
        <taxon>Pseudomonadota</taxon>
        <taxon>Betaproteobacteria</taxon>
        <taxon>Rhodocyclales</taxon>
        <taxon>Rhodocyclaceae</taxon>
        <taxon>Aromatoleum</taxon>
    </lineage>
</organism>
<dbReference type="InterPro" id="IPR015424">
    <property type="entry name" value="PyrdxlP-dep_Trfase"/>
</dbReference>
<dbReference type="SUPFAM" id="SSF53383">
    <property type="entry name" value="PLP-dependent transferases"/>
    <property type="match status" value="1"/>
</dbReference>